<dbReference type="CDD" id="cd11326">
    <property type="entry name" value="AmyAc_Glg_debranch"/>
    <property type="match status" value="1"/>
</dbReference>
<dbReference type="SMART" id="SM00642">
    <property type="entry name" value="Aamy"/>
    <property type="match status" value="1"/>
</dbReference>
<reference evidence="3 4" key="1">
    <citation type="submission" date="2017-06" db="EMBL/GenBank/DDBJ databases">
        <title>Draft genome sequence of Fusobacterium nucleatum subsp. polymorphum KCOM 1260 (=ChDC F218).</title>
        <authorList>
            <person name="Kook J.-K."/>
            <person name="Park S.-N."/>
            <person name="Lim Y.K."/>
            <person name="Roh H."/>
        </authorList>
    </citation>
    <scope>NUCLEOTIDE SEQUENCE [LARGE SCALE GENOMIC DNA]</scope>
    <source>
        <strain evidence="4">KCOM 1260 (ChDC F218)</strain>
    </source>
</reference>
<dbReference type="GO" id="GO:0005975">
    <property type="term" value="P:carbohydrate metabolic process"/>
    <property type="evidence" value="ECO:0007669"/>
    <property type="project" value="InterPro"/>
</dbReference>
<dbReference type="InterPro" id="IPR017853">
    <property type="entry name" value="GH"/>
</dbReference>
<dbReference type="EMBL" id="CP021934">
    <property type="protein sequence ID" value="ASC02820.1"/>
    <property type="molecule type" value="Genomic_DNA"/>
</dbReference>
<gene>
    <name evidence="3" type="ORF">CBG50_05540</name>
</gene>
<dbReference type="SUPFAM" id="SSF81296">
    <property type="entry name" value="E set domains"/>
    <property type="match status" value="1"/>
</dbReference>
<evidence type="ECO:0000259" key="2">
    <source>
        <dbReference type="SMART" id="SM00642"/>
    </source>
</evidence>
<name>A0A1Z3CHR5_FUSNP</name>
<dbReference type="Gene3D" id="3.20.20.80">
    <property type="entry name" value="Glycosidases"/>
    <property type="match status" value="1"/>
</dbReference>
<feature type="domain" description="Glycosyl hydrolase family 13 catalytic" evidence="2">
    <location>
        <begin position="127"/>
        <end position="535"/>
    </location>
</feature>
<dbReference type="Pfam" id="PF21156">
    <property type="entry name" value="ISOA1-3_C"/>
    <property type="match status" value="1"/>
</dbReference>
<dbReference type="InterPro" id="IPR014756">
    <property type="entry name" value="Ig_E-set"/>
</dbReference>
<dbReference type="Proteomes" id="UP000196759">
    <property type="component" value="Chromosome"/>
</dbReference>
<evidence type="ECO:0000313" key="3">
    <source>
        <dbReference type="EMBL" id="ASC02820.1"/>
    </source>
</evidence>
<dbReference type="Gene3D" id="2.60.40.10">
    <property type="entry name" value="Immunoglobulins"/>
    <property type="match status" value="1"/>
</dbReference>
<comment type="similarity">
    <text evidence="1">Belongs to the glycosyl hydrolase 13 family.</text>
</comment>
<dbReference type="InterPro" id="IPR013780">
    <property type="entry name" value="Glyco_hydro_b"/>
</dbReference>
<evidence type="ECO:0000256" key="1">
    <source>
        <dbReference type="ARBA" id="ARBA00008061"/>
    </source>
</evidence>
<protein>
    <submittedName>
        <fullName evidence="3">Glycogen debranching enzyme</fullName>
    </submittedName>
</protein>
<dbReference type="SUPFAM" id="SSF51445">
    <property type="entry name" value="(Trans)glycosidases"/>
    <property type="match status" value="1"/>
</dbReference>
<evidence type="ECO:0000313" key="4">
    <source>
        <dbReference type="Proteomes" id="UP000196759"/>
    </source>
</evidence>
<organism evidence="3 4">
    <name type="scientific">Fusobacterium nucleatum subsp. polymorphum</name>
    <name type="common">Fusobacterium polymorphum</name>
    <dbReference type="NCBI Taxonomy" id="76857"/>
    <lineage>
        <taxon>Bacteria</taxon>
        <taxon>Fusobacteriati</taxon>
        <taxon>Fusobacteriota</taxon>
        <taxon>Fusobacteriia</taxon>
        <taxon>Fusobacteriales</taxon>
        <taxon>Fusobacteriaceae</taxon>
        <taxon>Fusobacterium</taxon>
    </lineage>
</organism>
<dbReference type="SUPFAM" id="SSF51011">
    <property type="entry name" value="Glycosyl hydrolase domain"/>
    <property type="match status" value="1"/>
</dbReference>
<dbReference type="InterPro" id="IPR006047">
    <property type="entry name" value="GH13_cat_dom"/>
</dbReference>
<proteinExistence type="inferred from homology"/>
<dbReference type="InterPro" id="IPR013783">
    <property type="entry name" value="Ig-like_fold"/>
</dbReference>
<dbReference type="PANTHER" id="PTHR43002">
    <property type="entry name" value="GLYCOGEN DEBRANCHING ENZYME"/>
    <property type="match status" value="1"/>
</dbReference>
<dbReference type="AlphaFoldDB" id="A0A1Z3CHR5"/>
<keyword evidence="4" id="KW-1185">Reference proteome</keyword>
<dbReference type="InterPro" id="IPR048650">
    <property type="entry name" value="ISOA1-3-like_C"/>
</dbReference>
<dbReference type="RefSeq" id="WP_088337166.1">
    <property type="nucleotide sequence ID" value="NZ_CP021934.1"/>
</dbReference>
<dbReference type="Pfam" id="PF00128">
    <property type="entry name" value="Alpha-amylase"/>
    <property type="match status" value="1"/>
</dbReference>
<dbReference type="Gene3D" id="2.60.40.1180">
    <property type="entry name" value="Golgi alpha-mannosidase II"/>
    <property type="match status" value="1"/>
</dbReference>
<sequence>MYYNFNQYINLGATLEKNGCNFAIYLKEIKTLSLNIFYSSEDTVPYERYILNPSEHRLGNIWSIFLENIKEGTLYNWEINGVPILDPYALAYTGNETIENRKSIVLARVGTETKHILIPKKDMVIYESHIGLFTKSPSSNTLNPATFSAFNEKIPYLKNLGINVVEFLPVFEWDDYTGNLDRESFFLKNVWGYNPINFFALTKKYSSSNNEDSANEINEFKKLVSSLHKNGIEVILDVVYNHTAEGGVGGKTYNFKAMGEDIFYTKDKENNFINFSGCGNTLNCNHKVVKDMIIQSLLYWYLEVGVDGFRFDLAPVLGRDSNSQWARYSLLHELVEHPILSHAKLIAESWDLGGYFVGAMPSGWCEWNGAYRDTVRQFVRGDFGQVPELIKRIFGSVDIFHANKNGYQSSINFICCHDGFTMWDLVSYNLKHNLLNGENNQDGENNNHSYNHGEEGFTENPHIISLRKQQIKNMILILYISQGIPMLLMGDEMGRTQLGNNNAYCQDNPTTWVDWDRKKDFEDVFLFTKNMINLRKSYSIFKKETPLIEGEEIILHGIKLYQPDLSFHSLSIAFQLKDIKSSTDFYIAFNSYSEQLCFELPILENKSWYIVTDTSKVDTCDFKEIKWQGTHCCVLPKSSVILISK</sequence>
<accession>A0A1Z3CHR5</accession>